<dbReference type="Proteomes" id="UP000316921">
    <property type="component" value="Chromosome"/>
</dbReference>
<name>A0A518BKU1_9BACT</name>
<gene>
    <name evidence="1" type="ORF">Pla133_26760</name>
</gene>
<dbReference type="AlphaFoldDB" id="A0A518BKU1"/>
<reference evidence="1 2" key="1">
    <citation type="submission" date="2019-02" db="EMBL/GenBank/DDBJ databases">
        <title>Deep-cultivation of Planctomycetes and their phenomic and genomic characterization uncovers novel biology.</title>
        <authorList>
            <person name="Wiegand S."/>
            <person name="Jogler M."/>
            <person name="Boedeker C."/>
            <person name="Pinto D."/>
            <person name="Vollmers J."/>
            <person name="Rivas-Marin E."/>
            <person name="Kohn T."/>
            <person name="Peeters S.H."/>
            <person name="Heuer A."/>
            <person name="Rast P."/>
            <person name="Oberbeckmann S."/>
            <person name="Bunk B."/>
            <person name="Jeske O."/>
            <person name="Meyerdierks A."/>
            <person name="Storesund J.E."/>
            <person name="Kallscheuer N."/>
            <person name="Luecker S."/>
            <person name="Lage O.M."/>
            <person name="Pohl T."/>
            <person name="Merkel B.J."/>
            <person name="Hornburger P."/>
            <person name="Mueller R.-W."/>
            <person name="Bruemmer F."/>
            <person name="Labrenz M."/>
            <person name="Spormann A.M."/>
            <person name="Op den Camp H."/>
            <person name="Overmann J."/>
            <person name="Amann R."/>
            <person name="Jetten M.S.M."/>
            <person name="Mascher T."/>
            <person name="Medema M.H."/>
            <person name="Devos D.P."/>
            <person name="Kaster A.-K."/>
            <person name="Ovreas L."/>
            <person name="Rohde M."/>
            <person name="Galperin M.Y."/>
            <person name="Jogler C."/>
        </authorList>
    </citation>
    <scope>NUCLEOTIDE SEQUENCE [LARGE SCALE GENOMIC DNA]</scope>
    <source>
        <strain evidence="1 2">Pla133</strain>
    </source>
</reference>
<evidence type="ECO:0000313" key="2">
    <source>
        <dbReference type="Proteomes" id="UP000316921"/>
    </source>
</evidence>
<dbReference type="KEGG" id="pbap:Pla133_26760"/>
<sequence length="477" mass="51870">MTAHRHFRPGTLLAACGLLLTLLVSGLAGGSLGSAPIHASTASSASVAESVLPAAARGWHPSDGPDADVRIWIDEGAIRFRVEANLAFADAMLDVPREFEDHLDEVEREPLVKALFAAYREHNRVTVDGVQIDPVLGDWRVLDALEEFIPLFPLNGARALTRIRIEYEYPLLGTPRYVSLVWGLYPVDTVARLGPDGPKVAINAQLNAGGFDYPVQFTEGEPEYIWHGELPTADEVFLPVPAAAQEHEPVEPPLGGLALGVAVSALGALGLRRKRRLWPAVTLGLGLAVLVLTGLEYRAAQSADEPLQPAEALAVFEPLHENIYRAFRFDDESRIYDALARSVDGELLERLYQQVYRSLVNEEEGGAVSRVEALRRIDSQVDSIGELDDGRRGFTVTTRWQVDGAVIHWGHAHRRTQEYGARYTVAENPAGAETGAGWRIVSSEILDQQIVSATPGLEEEIGETGGPATVAPASREL</sequence>
<dbReference type="EMBL" id="CP036287">
    <property type="protein sequence ID" value="QDU67588.1"/>
    <property type="molecule type" value="Genomic_DNA"/>
</dbReference>
<evidence type="ECO:0000313" key="1">
    <source>
        <dbReference type="EMBL" id="QDU67588.1"/>
    </source>
</evidence>
<organism evidence="1 2">
    <name type="scientific">Engelhardtia mirabilis</name>
    <dbReference type="NCBI Taxonomy" id="2528011"/>
    <lineage>
        <taxon>Bacteria</taxon>
        <taxon>Pseudomonadati</taxon>
        <taxon>Planctomycetota</taxon>
        <taxon>Planctomycetia</taxon>
        <taxon>Planctomycetia incertae sedis</taxon>
        <taxon>Engelhardtia</taxon>
    </lineage>
</organism>
<accession>A0A518BKU1</accession>
<keyword evidence="2" id="KW-1185">Reference proteome</keyword>
<proteinExistence type="predicted"/>
<dbReference type="RefSeq" id="WP_145065891.1">
    <property type="nucleotide sequence ID" value="NZ_CP036287.1"/>
</dbReference>
<protein>
    <submittedName>
        <fullName evidence="1">Uncharacterized protein</fullName>
    </submittedName>
</protein>